<keyword evidence="5" id="KW-1185">Reference proteome</keyword>
<dbReference type="Proteomes" id="UP000671828">
    <property type="component" value="Chromosome"/>
</dbReference>
<reference evidence="2 5" key="1">
    <citation type="submission" date="2021-01" db="EMBL/GenBank/DDBJ databases">
        <title>Sequencing the genomes of 1000 actinobacteria strains.</title>
        <authorList>
            <person name="Klenk H.-P."/>
        </authorList>
    </citation>
    <scope>NUCLEOTIDE SEQUENCE [LARGE SCALE GENOMIC DNA]</scope>
    <source>
        <strain evidence="2 5">DSM 44581</strain>
    </source>
</reference>
<reference evidence="3" key="2">
    <citation type="submission" date="2021-04" db="EMBL/GenBank/DDBJ databases">
        <title>Saccharothrix algeriensis WGS.</title>
        <authorList>
            <person name="Stuskova K."/>
            <person name="Hakalova E."/>
            <person name="Tebbal A.B."/>
            <person name="Eichmeier A."/>
        </authorList>
    </citation>
    <scope>NUCLEOTIDE SEQUENCE</scope>
    <source>
        <strain evidence="3">NRRL B-24137</strain>
    </source>
</reference>
<evidence type="ECO:0000313" key="5">
    <source>
        <dbReference type="Proteomes" id="UP001195724"/>
    </source>
</evidence>
<gene>
    <name evidence="3" type="ORF">J7S33_02795</name>
    <name evidence="2" type="ORF">JOE68_000529</name>
</gene>
<protein>
    <submittedName>
        <fullName evidence="3">Uncharacterized protein</fullName>
    </submittedName>
</protein>
<name>A0A8T8I1Y0_9PSEU</name>
<evidence type="ECO:0000313" key="2">
    <source>
        <dbReference type="EMBL" id="MBM7809664.1"/>
    </source>
</evidence>
<organism evidence="3 4">
    <name type="scientific">Saccharothrix algeriensis</name>
    <dbReference type="NCBI Taxonomy" id="173560"/>
    <lineage>
        <taxon>Bacteria</taxon>
        <taxon>Bacillati</taxon>
        <taxon>Actinomycetota</taxon>
        <taxon>Actinomycetes</taxon>
        <taxon>Pseudonocardiales</taxon>
        <taxon>Pseudonocardiaceae</taxon>
        <taxon>Saccharothrix</taxon>
    </lineage>
</organism>
<evidence type="ECO:0000313" key="3">
    <source>
        <dbReference type="EMBL" id="QTR03964.1"/>
    </source>
</evidence>
<feature type="region of interest" description="Disordered" evidence="1">
    <location>
        <begin position="109"/>
        <end position="128"/>
    </location>
</feature>
<evidence type="ECO:0000313" key="4">
    <source>
        <dbReference type="Proteomes" id="UP000671828"/>
    </source>
</evidence>
<dbReference type="Proteomes" id="UP001195724">
    <property type="component" value="Unassembled WGS sequence"/>
</dbReference>
<dbReference type="AlphaFoldDB" id="A0A8T8I1Y0"/>
<dbReference type="EMBL" id="CP072788">
    <property type="protein sequence ID" value="QTR03964.1"/>
    <property type="molecule type" value="Genomic_DNA"/>
</dbReference>
<dbReference type="EMBL" id="JAFBCL010000001">
    <property type="protein sequence ID" value="MBM7809664.1"/>
    <property type="molecule type" value="Genomic_DNA"/>
</dbReference>
<proteinExistence type="predicted"/>
<dbReference type="RefSeq" id="WP_204840748.1">
    <property type="nucleotide sequence ID" value="NZ_JAFBCL010000001.1"/>
</dbReference>
<sequence length="128" mass="12838">MPAVVRTGRFGLLLALLLVLLGVSAAVAPGSGGGASAPLHGPLHGPPVLGESTSAAPSMNDDLHDWLRVSVGVRSASTTTLVETWWVVCPCATVERALRGRSSLDLVGAAGAAAAEPTPRSSRAPPVA</sequence>
<evidence type="ECO:0000256" key="1">
    <source>
        <dbReference type="SAM" id="MobiDB-lite"/>
    </source>
</evidence>
<accession>A0A8T8I1Y0</accession>